<dbReference type="SMART" id="SM00432">
    <property type="entry name" value="MADS"/>
    <property type="match status" value="1"/>
</dbReference>
<evidence type="ECO:0000256" key="4">
    <source>
        <dbReference type="ARBA" id="ARBA00023163"/>
    </source>
</evidence>
<feature type="compositionally biased region" description="Polar residues" evidence="7">
    <location>
        <begin position="166"/>
        <end position="182"/>
    </location>
</feature>
<evidence type="ECO:0000256" key="7">
    <source>
        <dbReference type="SAM" id="MobiDB-lite"/>
    </source>
</evidence>
<dbReference type="GO" id="GO:0000978">
    <property type="term" value="F:RNA polymerase II cis-regulatory region sequence-specific DNA binding"/>
    <property type="evidence" value="ECO:0007669"/>
    <property type="project" value="TreeGrafter"/>
</dbReference>
<evidence type="ECO:0000313" key="9">
    <source>
        <dbReference type="EMBL" id="KAG2242335.1"/>
    </source>
</evidence>
<dbReference type="PROSITE" id="PS50066">
    <property type="entry name" value="MADS_BOX_2"/>
    <property type="match status" value="1"/>
</dbReference>
<sequence>MKHTKGKQKIEMKEVEDYEDRMTTFSKRKAGILKKMNEIVALCDAEATFLVFSQAGKPHTFTHPSMEDAVGRVKNHLSHEPSERDDTNTGSLVEAYKMQKNEELKKLYVDFAEEVEMEKEKEKKLKESKSEKKLDKMWWNAEGLSVEELERMHQKFVELNGSLCGTASQNFENDGDGSSSDLTGRGYHGGGEADACE</sequence>
<dbReference type="GO" id="GO:0000981">
    <property type="term" value="F:DNA-binding transcription factor activity, RNA polymerase II-specific"/>
    <property type="evidence" value="ECO:0007669"/>
    <property type="project" value="TreeGrafter"/>
</dbReference>
<dbReference type="PANTHER" id="PTHR11945:SF821">
    <property type="entry name" value="AGAMOUS-LIKE 57"/>
    <property type="match status" value="1"/>
</dbReference>
<feature type="compositionally biased region" description="Gly residues" evidence="7">
    <location>
        <begin position="186"/>
        <end position="197"/>
    </location>
</feature>
<keyword evidence="6" id="KW-0175">Coiled coil</keyword>
<dbReference type="OrthoDB" id="1083630at2759"/>
<dbReference type="InterPro" id="IPR036879">
    <property type="entry name" value="TF_MADSbox_sf"/>
</dbReference>
<dbReference type="GO" id="GO:0005634">
    <property type="term" value="C:nucleus"/>
    <property type="evidence" value="ECO:0007669"/>
    <property type="project" value="UniProtKB-SubCell"/>
</dbReference>
<dbReference type="Gene3D" id="3.40.1810.10">
    <property type="entry name" value="Transcription factor, MADS-box"/>
    <property type="match status" value="1"/>
</dbReference>
<comment type="caution">
    <text evidence="9">The sequence shown here is derived from an EMBL/GenBank/DDBJ whole genome shotgun (WGS) entry which is preliminary data.</text>
</comment>
<evidence type="ECO:0000256" key="1">
    <source>
        <dbReference type="ARBA" id="ARBA00004123"/>
    </source>
</evidence>
<feature type="coiled-coil region" evidence="6">
    <location>
        <begin position="101"/>
        <end position="132"/>
    </location>
</feature>
<evidence type="ECO:0000256" key="2">
    <source>
        <dbReference type="ARBA" id="ARBA00023015"/>
    </source>
</evidence>
<keyword evidence="3" id="KW-0238">DNA-binding</keyword>
<protein>
    <recommendedName>
        <fullName evidence="8">MADS-box domain-containing protein</fullName>
    </recommendedName>
</protein>
<reference evidence="9 10" key="1">
    <citation type="submission" date="2020-02" db="EMBL/GenBank/DDBJ databases">
        <authorList>
            <person name="Ma Q."/>
            <person name="Huang Y."/>
            <person name="Song X."/>
            <person name="Pei D."/>
        </authorList>
    </citation>
    <scope>NUCLEOTIDE SEQUENCE [LARGE SCALE GENOMIC DNA]</scope>
    <source>
        <strain evidence="9">Sxm20200214</strain>
        <tissue evidence="9">Leaf</tissue>
    </source>
</reference>
<keyword evidence="2" id="KW-0805">Transcription regulation</keyword>
<dbReference type="PANTHER" id="PTHR11945">
    <property type="entry name" value="MADS BOX PROTEIN"/>
    <property type="match status" value="1"/>
</dbReference>
<dbReference type="GO" id="GO:0046983">
    <property type="term" value="F:protein dimerization activity"/>
    <property type="evidence" value="ECO:0007669"/>
    <property type="project" value="InterPro"/>
</dbReference>
<dbReference type="SUPFAM" id="SSF55455">
    <property type="entry name" value="SRF-like"/>
    <property type="match status" value="1"/>
</dbReference>
<dbReference type="Proteomes" id="UP000886595">
    <property type="component" value="Unassembled WGS sequence"/>
</dbReference>
<keyword evidence="10" id="KW-1185">Reference proteome</keyword>
<comment type="subcellular location">
    <subcellularLocation>
        <location evidence="1">Nucleus</location>
    </subcellularLocation>
</comment>
<accession>A0A8X7NZI9</accession>
<evidence type="ECO:0000259" key="8">
    <source>
        <dbReference type="PROSITE" id="PS50066"/>
    </source>
</evidence>
<keyword evidence="5" id="KW-0539">Nucleus</keyword>
<proteinExistence type="predicted"/>
<keyword evidence="4" id="KW-0804">Transcription</keyword>
<dbReference type="AlphaFoldDB" id="A0A8X7NZI9"/>
<dbReference type="EMBL" id="JAAMPC010000531">
    <property type="protein sequence ID" value="KAG2242335.1"/>
    <property type="molecule type" value="Genomic_DNA"/>
</dbReference>
<dbReference type="PRINTS" id="PR00404">
    <property type="entry name" value="MADSDOMAIN"/>
</dbReference>
<evidence type="ECO:0000256" key="3">
    <source>
        <dbReference type="ARBA" id="ARBA00023125"/>
    </source>
</evidence>
<dbReference type="Pfam" id="PF00319">
    <property type="entry name" value="SRF-TF"/>
    <property type="match status" value="1"/>
</dbReference>
<dbReference type="InterPro" id="IPR002100">
    <property type="entry name" value="TF_MADSbox"/>
</dbReference>
<organism evidence="9 10">
    <name type="scientific">Brassica carinata</name>
    <name type="common">Ethiopian mustard</name>
    <name type="synonym">Abyssinian cabbage</name>
    <dbReference type="NCBI Taxonomy" id="52824"/>
    <lineage>
        <taxon>Eukaryota</taxon>
        <taxon>Viridiplantae</taxon>
        <taxon>Streptophyta</taxon>
        <taxon>Embryophyta</taxon>
        <taxon>Tracheophyta</taxon>
        <taxon>Spermatophyta</taxon>
        <taxon>Magnoliopsida</taxon>
        <taxon>eudicotyledons</taxon>
        <taxon>Gunneridae</taxon>
        <taxon>Pentapetalae</taxon>
        <taxon>rosids</taxon>
        <taxon>malvids</taxon>
        <taxon>Brassicales</taxon>
        <taxon>Brassicaceae</taxon>
        <taxon>Brassiceae</taxon>
        <taxon>Brassica</taxon>
    </lineage>
</organism>
<evidence type="ECO:0000313" key="10">
    <source>
        <dbReference type="Proteomes" id="UP000886595"/>
    </source>
</evidence>
<evidence type="ECO:0000256" key="5">
    <source>
        <dbReference type="ARBA" id="ARBA00023242"/>
    </source>
</evidence>
<evidence type="ECO:0000256" key="6">
    <source>
        <dbReference type="SAM" id="Coils"/>
    </source>
</evidence>
<feature type="region of interest" description="Disordered" evidence="7">
    <location>
        <begin position="166"/>
        <end position="197"/>
    </location>
</feature>
<gene>
    <name evidence="9" type="ORF">Bca52824_095822</name>
</gene>
<feature type="domain" description="MADS-box" evidence="8">
    <location>
        <begin position="5"/>
        <end position="65"/>
    </location>
</feature>
<name>A0A8X7NZI9_BRACI</name>